<comment type="caution">
    <text evidence="2">The sequence shown here is derived from an EMBL/GenBank/DDBJ whole genome shotgun (WGS) entry which is preliminary data.</text>
</comment>
<dbReference type="EMBL" id="BART01013579">
    <property type="protein sequence ID" value="GAG78692.1"/>
    <property type="molecule type" value="Genomic_DNA"/>
</dbReference>
<keyword evidence="1" id="KW-1133">Transmembrane helix</keyword>
<protein>
    <submittedName>
        <fullName evidence="2">Uncharacterized protein</fullName>
    </submittedName>
</protein>
<evidence type="ECO:0000256" key="1">
    <source>
        <dbReference type="SAM" id="Phobius"/>
    </source>
</evidence>
<keyword evidence="1" id="KW-0812">Transmembrane</keyword>
<gene>
    <name evidence="2" type="ORF">S01H4_27673</name>
</gene>
<name>X1BBS7_9ZZZZ</name>
<reference evidence="2" key="1">
    <citation type="journal article" date="2014" name="Front. Microbiol.">
        <title>High frequency of phylogenetically diverse reductive dehalogenase-homologous genes in deep subseafloor sedimentary metagenomes.</title>
        <authorList>
            <person name="Kawai M."/>
            <person name="Futagami T."/>
            <person name="Toyoda A."/>
            <person name="Takaki Y."/>
            <person name="Nishi S."/>
            <person name="Hori S."/>
            <person name="Arai W."/>
            <person name="Tsubouchi T."/>
            <person name="Morono Y."/>
            <person name="Uchiyama I."/>
            <person name="Ito T."/>
            <person name="Fujiyama A."/>
            <person name="Inagaki F."/>
            <person name="Takami H."/>
        </authorList>
    </citation>
    <scope>NUCLEOTIDE SEQUENCE</scope>
    <source>
        <strain evidence="2">Expedition CK06-06</strain>
    </source>
</reference>
<organism evidence="2">
    <name type="scientific">marine sediment metagenome</name>
    <dbReference type="NCBI Taxonomy" id="412755"/>
    <lineage>
        <taxon>unclassified sequences</taxon>
        <taxon>metagenomes</taxon>
        <taxon>ecological metagenomes</taxon>
    </lineage>
</organism>
<keyword evidence="1" id="KW-0472">Membrane</keyword>
<feature type="transmembrane region" description="Helical" evidence="1">
    <location>
        <begin position="12"/>
        <end position="31"/>
    </location>
</feature>
<feature type="non-terminal residue" evidence="2">
    <location>
        <position position="66"/>
    </location>
</feature>
<evidence type="ECO:0000313" key="2">
    <source>
        <dbReference type="EMBL" id="GAG78692.1"/>
    </source>
</evidence>
<proteinExistence type="predicted"/>
<sequence>MEQQKKKLLKHTGIRASIIVVLTIGFVAAMLNLKTGCDKFEIDCNVIVYDKVWCAIQYDISDHYTY</sequence>
<dbReference type="AlphaFoldDB" id="X1BBS7"/>
<accession>X1BBS7</accession>